<dbReference type="GO" id="GO:0051694">
    <property type="term" value="P:pointed-end actin filament capping"/>
    <property type="evidence" value="ECO:0007669"/>
    <property type="project" value="InterPro"/>
</dbReference>
<organism evidence="3">
    <name type="scientific">Timema cristinae</name>
    <name type="common">Walking stick</name>
    <dbReference type="NCBI Taxonomy" id="61476"/>
    <lineage>
        <taxon>Eukaryota</taxon>
        <taxon>Metazoa</taxon>
        <taxon>Ecdysozoa</taxon>
        <taxon>Arthropoda</taxon>
        <taxon>Hexapoda</taxon>
        <taxon>Insecta</taxon>
        <taxon>Pterygota</taxon>
        <taxon>Neoptera</taxon>
        <taxon>Polyneoptera</taxon>
        <taxon>Phasmatodea</taxon>
        <taxon>Timematodea</taxon>
        <taxon>Timematoidea</taxon>
        <taxon>Timematidae</taxon>
        <taxon>Timema</taxon>
    </lineage>
</organism>
<protein>
    <submittedName>
        <fullName evidence="3">Uncharacterized protein</fullName>
    </submittedName>
</protein>
<dbReference type="AlphaFoldDB" id="A0A7R9DNZ5"/>
<proteinExistence type="predicted"/>
<dbReference type="Pfam" id="PF03250">
    <property type="entry name" value="Tropomodulin"/>
    <property type="match status" value="1"/>
</dbReference>
<reference evidence="3" key="1">
    <citation type="submission" date="2020-11" db="EMBL/GenBank/DDBJ databases">
        <authorList>
            <person name="Tran Van P."/>
        </authorList>
    </citation>
    <scope>NUCLEOTIDE SEQUENCE</scope>
</reference>
<comment type="subcellular location">
    <subcellularLocation>
        <location evidence="1">Cytoplasm</location>
    </subcellularLocation>
</comment>
<gene>
    <name evidence="3" type="ORF">TCEB3V08_LOCUS12848</name>
</gene>
<keyword evidence="2" id="KW-0963">Cytoplasm</keyword>
<evidence type="ECO:0000256" key="2">
    <source>
        <dbReference type="ARBA" id="ARBA00022490"/>
    </source>
</evidence>
<dbReference type="EMBL" id="OC329377">
    <property type="protein sequence ID" value="CAD7416960.1"/>
    <property type="molecule type" value="Genomic_DNA"/>
</dbReference>
<accession>A0A7R9DNZ5</accession>
<dbReference type="GO" id="GO:0005737">
    <property type="term" value="C:cytoplasm"/>
    <property type="evidence" value="ECO:0007669"/>
    <property type="project" value="UniProtKB-SubCell"/>
</dbReference>
<name>A0A7R9DNZ5_TIMCR</name>
<dbReference type="GO" id="GO:0005523">
    <property type="term" value="F:tropomyosin binding"/>
    <property type="evidence" value="ECO:0007669"/>
    <property type="project" value="InterPro"/>
</dbReference>
<evidence type="ECO:0000256" key="1">
    <source>
        <dbReference type="ARBA" id="ARBA00004496"/>
    </source>
</evidence>
<dbReference type="InterPro" id="IPR004934">
    <property type="entry name" value="TMOD"/>
</dbReference>
<evidence type="ECO:0000313" key="3">
    <source>
        <dbReference type="EMBL" id="CAD7416960.1"/>
    </source>
</evidence>
<sequence length="49" mass="5552">MTTHQKLYGKDISEYDNVDVEQLLAQLTPEEITMLAKEVDPDVSICTII</sequence>